<keyword evidence="2" id="KW-0051">Antiviral defense</keyword>
<dbReference type="PROSITE" id="PS51831">
    <property type="entry name" value="HD"/>
    <property type="match status" value="1"/>
</dbReference>
<dbReference type="RefSeq" id="WP_148690318.1">
    <property type="nucleotide sequence ID" value="NZ_CP020477.1"/>
</dbReference>
<dbReference type="InterPro" id="IPR006674">
    <property type="entry name" value="HD_domain"/>
</dbReference>
<dbReference type="Pfam" id="PF22335">
    <property type="entry name" value="Cas10-Cmr2_palm2"/>
    <property type="match status" value="1"/>
</dbReference>
<evidence type="ECO:0000313" key="5">
    <source>
        <dbReference type="Proteomes" id="UP000193404"/>
    </source>
</evidence>
<dbReference type="AlphaFoldDB" id="A0A1W6JWF7"/>
<evidence type="ECO:0000256" key="1">
    <source>
        <dbReference type="ARBA" id="ARBA00022741"/>
    </source>
</evidence>
<proteinExistence type="predicted"/>
<reference evidence="4 5" key="1">
    <citation type="submission" date="2017-03" db="EMBL/GenBank/DDBJ databases">
        <title>Sulfur activation and transportation mechanism of thermophilic Archaea Acidianus manzaensis YN-25.</title>
        <authorList>
            <person name="Ma Y."/>
            <person name="Yang Y."/>
            <person name="Xia J."/>
        </authorList>
    </citation>
    <scope>NUCLEOTIDE SEQUENCE [LARGE SCALE GENOMIC DNA]</scope>
    <source>
        <strain evidence="4 5">YN-25</strain>
    </source>
</reference>
<dbReference type="InterPro" id="IPR043128">
    <property type="entry name" value="Rev_trsase/Diguanyl_cyclase"/>
</dbReference>
<evidence type="ECO:0000256" key="2">
    <source>
        <dbReference type="ARBA" id="ARBA00023118"/>
    </source>
</evidence>
<organism evidence="4 5">
    <name type="scientific">Acidianus manzaensis</name>
    <dbReference type="NCBI Taxonomy" id="282676"/>
    <lineage>
        <taxon>Archaea</taxon>
        <taxon>Thermoproteota</taxon>
        <taxon>Thermoprotei</taxon>
        <taxon>Sulfolobales</taxon>
        <taxon>Sulfolobaceae</taxon>
        <taxon>Acidianus</taxon>
    </lineage>
</organism>
<name>A0A1W6JWF7_9CREN</name>
<dbReference type="Gene3D" id="1.10.3210.10">
    <property type="entry name" value="Hypothetical protein af1432"/>
    <property type="match status" value="1"/>
</dbReference>
<dbReference type="Proteomes" id="UP000193404">
    <property type="component" value="Chromosome"/>
</dbReference>
<dbReference type="InterPro" id="IPR052117">
    <property type="entry name" value="Cas10/Csm1_subtype-III-A"/>
</dbReference>
<sequence>MRGKLLVPELKVRFVDESKNQELKEKVVQVLTVFADISSNVCPDHAIDVYADLLSFIFKAPMLLSYAPSSGNYLSTAYEYFFTYVIARHCNVINYTNVEDLMKKLEDLRKKLNLTQISGYINSIKEIYEALLYTPADTRPGYNVSSLASHLQLTSILVWLLQASSLDLNYLRIAALLHDLGKLFEPEHHVKAGVEILDKVLANIGKDNKIYDPLTRVRDIVLQHHSDYDSILSKADELASSADRLSKIIGKALEGSEDEKCYKLRREESFECFNQLGKEKYEELSVTLFKYLLGTLIDKKSELKVFQSDKKVNVAKVVPNDLIGYLVYIDFPSIQKFISSFPNLRDMSFASMLVDFMTTVSSFVYIDNLFYNITNGKSRIPAEALLSGYGGHSYIVVRKDIGSDLENKLASLRDLGKDEFGVKLSVRIAEFAYRNYVRNFAEVTPYLYSSTERYVVNSEEEEVYSLGFHVVCDNCGIRPAVEIVSINNENMKLCSLCYKVNSLSINRGFSAKVNSTYIVGNYTINPESFRKDIDPMEFIAGYRDPNDSTYLSLIKADGNYGGEIFRNSITFSDYIDRSFRLDYGIKTSFYETLKELLDLGSLSEQDKENIASRILSGVLYLGGDDVLIFSPAIISLPFAVKMFQRAEEYTGFTFKVGVLTIKPDHPIQFAIRAVDQLMEDAKIEGSPKTSISCLTFESSLATDGVVRRIEDGNSYLLLKNELKDVEGVLNMLGYMDFKNVLSYYYDKKQGKKKTREKLGYINYIVEYSFENDFLSTLAYMLRYKFRAESKEEKDLISFILRKYVEIKEKEGKEILPIQDYFYMLKTFRLGVGL</sequence>
<keyword evidence="5" id="KW-1185">Reference proteome</keyword>
<dbReference type="PANTHER" id="PTHR36528:SF1">
    <property type="entry name" value="CRISPR SYSTEM SINGLE-STRAND-SPECIFIC DEOXYRIBONUCLEASE CAS10_CSM1 (SUBTYPE III-A)"/>
    <property type="match status" value="1"/>
</dbReference>
<dbReference type="PANTHER" id="PTHR36528">
    <property type="entry name" value="CRISPR SYSTEM SINGLE-STRAND-SPECIFIC DEOXYRIBONUCLEASE CAS10/CSM1 (SUBTYPE III-A)"/>
    <property type="match status" value="1"/>
</dbReference>
<dbReference type="GO" id="GO:0051607">
    <property type="term" value="P:defense response to virus"/>
    <property type="evidence" value="ECO:0007669"/>
    <property type="project" value="UniProtKB-KW"/>
</dbReference>
<dbReference type="STRING" id="282676.B6F84_00025"/>
<feature type="domain" description="HD" evidence="3">
    <location>
        <begin position="150"/>
        <end position="248"/>
    </location>
</feature>
<keyword evidence="1" id="KW-0547">Nucleotide-binding</keyword>
<accession>A0A1W6JWF7</accession>
<dbReference type="Gene3D" id="3.30.70.270">
    <property type="match status" value="1"/>
</dbReference>
<gene>
    <name evidence="4" type="ORF">B6F84_00025</name>
</gene>
<dbReference type="Pfam" id="PF01966">
    <property type="entry name" value="HD"/>
    <property type="match status" value="1"/>
</dbReference>
<dbReference type="SUPFAM" id="SSF109604">
    <property type="entry name" value="HD-domain/PDEase-like"/>
    <property type="match status" value="1"/>
</dbReference>
<protein>
    <recommendedName>
        <fullName evidence="3">HD domain-containing protein</fullName>
    </recommendedName>
</protein>
<evidence type="ECO:0000313" key="4">
    <source>
        <dbReference type="EMBL" id="ARM74572.1"/>
    </source>
</evidence>
<dbReference type="GO" id="GO:0000166">
    <property type="term" value="F:nucleotide binding"/>
    <property type="evidence" value="ECO:0007669"/>
    <property type="project" value="UniProtKB-KW"/>
</dbReference>
<dbReference type="GeneID" id="41589259"/>
<dbReference type="InterPro" id="IPR054767">
    <property type="entry name" value="Cas10-Cmr2_palm2"/>
</dbReference>
<evidence type="ECO:0000259" key="3">
    <source>
        <dbReference type="PROSITE" id="PS51831"/>
    </source>
</evidence>
<dbReference type="OrthoDB" id="44247at2157"/>
<dbReference type="EMBL" id="CP020477">
    <property type="protein sequence ID" value="ARM74572.1"/>
    <property type="molecule type" value="Genomic_DNA"/>
</dbReference>
<dbReference type="KEGG" id="aman:B6F84_00025"/>